<protein>
    <recommendedName>
        <fullName evidence="3">Fluorescence recovery protein</fullName>
    </recommendedName>
</protein>
<sequence>MSESNWSESEKKGAQEAFKKAYEREIETLIDEVKQKGSEISEIDGVWQLHDLLSARRHDIDGKYDYRYSSLIFVFARLLKEGWLDLEELKFLERDKLAKITALSRM</sequence>
<dbReference type="GO" id="GO:0042651">
    <property type="term" value="C:thylakoid membrane"/>
    <property type="evidence" value="ECO:0007669"/>
    <property type="project" value="InterPro"/>
</dbReference>
<dbReference type="InterPro" id="IPR053747">
    <property type="entry name" value="Fluoresc_Recovery_Reg"/>
</dbReference>
<name>A0A1D9GCB7_MOOP1</name>
<accession>A0A1D9GCB7</accession>
<gene>
    <name evidence="1" type="ORF">BJP36_32925</name>
</gene>
<evidence type="ECO:0000313" key="2">
    <source>
        <dbReference type="Proteomes" id="UP000176944"/>
    </source>
</evidence>
<proteinExistence type="predicted"/>
<dbReference type="EMBL" id="CP017708">
    <property type="protein sequence ID" value="AOY85010.1"/>
    <property type="molecule type" value="Genomic_DNA"/>
</dbReference>
<dbReference type="AlphaFoldDB" id="A0A1D9GCB7"/>
<dbReference type="Proteomes" id="UP000176944">
    <property type="component" value="Chromosome"/>
</dbReference>
<organism evidence="1 2">
    <name type="scientific">Moorena producens (strain JHB)</name>
    <dbReference type="NCBI Taxonomy" id="1454205"/>
    <lineage>
        <taxon>Bacteria</taxon>
        <taxon>Bacillati</taxon>
        <taxon>Cyanobacteriota</taxon>
        <taxon>Cyanophyceae</taxon>
        <taxon>Coleofasciculales</taxon>
        <taxon>Coleofasciculaceae</taxon>
        <taxon>Moorena</taxon>
    </lineage>
</organism>
<evidence type="ECO:0008006" key="3">
    <source>
        <dbReference type="Google" id="ProtNLM"/>
    </source>
</evidence>
<evidence type="ECO:0000313" key="1">
    <source>
        <dbReference type="EMBL" id="AOY85010.1"/>
    </source>
</evidence>
<dbReference type="Gene3D" id="6.10.140.1840">
    <property type="match status" value="1"/>
</dbReference>
<reference evidence="2" key="1">
    <citation type="submission" date="2016-10" db="EMBL/GenBank/DDBJ databases">
        <title>Comparative genomics uncovers the prolific and rare metabolic potential of the cyanobacterial genus Moorea.</title>
        <authorList>
            <person name="Leao T."/>
            <person name="Castelao G."/>
            <person name="Korobeynikov A."/>
            <person name="Monroe E.A."/>
            <person name="Podell S."/>
            <person name="Glukhov E."/>
            <person name="Allen E."/>
            <person name="Gerwick W.H."/>
            <person name="Gerwick L."/>
        </authorList>
    </citation>
    <scope>NUCLEOTIDE SEQUENCE [LARGE SCALE GENOMIC DNA]</scope>
    <source>
        <strain evidence="2">JHB</strain>
    </source>
</reference>
<dbReference type="Pfam" id="PF18032">
    <property type="entry name" value="FRP"/>
    <property type="match status" value="1"/>
</dbReference>
<dbReference type="InterPro" id="IPR041601">
    <property type="entry name" value="FRP"/>
</dbReference>